<dbReference type="PRINTS" id="PR00081">
    <property type="entry name" value="GDHRDH"/>
</dbReference>
<dbReference type="EMBL" id="JAWLUK010000021">
    <property type="protein sequence ID" value="MDV7178003.1"/>
    <property type="molecule type" value="Genomic_DNA"/>
</dbReference>
<protein>
    <submittedName>
        <fullName evidence="3">3-oxoacyl-ACP reductase</fullName>
        <ecNumber evidence="3">1.1.1.100</ecNumber>
    </submittedName>
</protein>
<dbReference type="InterPro" id="IPR002347">
    <property type="entry name" value="SDR_fam"/>
</dbReference>
<evidence type="ECO:0000256" key="1">
    <source>
        <dbReference type="ARBA" id="ARBA00006484"/>
    </source>
</evidence>
<evidence type="ECO:0000256" key="2">
    <source>
        <dbReference type="ARBA" id="ARBA00023002"/>
    </source>
</evidence>
<dbReference type="GO" id="GO:0004316">
    <property type="term" value="F:3-oxoacyl-[acyl-carrier-protein] reductase (NADPH) activity"/>
    <property type="evidence" value="ECO:0007669"/>
    <property type="project" value="UniProtKB-EC"/>
</dbReference>
<dbReference type="RefSeq" id="WP_282963493.1">
    <property type="nucleotide sequence ID" value="NZ_CP125290.1"/>
</dbReference>
<keyword evidence="2 3" id="KW-0560">Oxidoreductase</keyword>
<dbReference type="PRINTS" id="PR00080">
    <property type="entry name" value="SDRFAMILY"/>
</dbReference>
<dbReference type="SUPFAM" id="SSF51735">
    <property type="entry name" value="NAD(P)-binding Rossmann-fold domains"/>
    <property type="match status" value="1"/>
</dbReference>
<evidence type="ECO:0000313" key="4">
    <source>
        <dbReference type="Proteomes" id="UP001185728"/>
    </source>
</evidence>
<reference evidence="3" key="1">
    <citation type="submission" date="2023-10" db="EMBL/GenBank/DDBJ databases">
        <title>Development of a sustainable strategy for remediation of hydrocarbon-contaminated territories based on the waste exchange concept.</title>
        <authorList>
            <person name="Krivoruchko A."/>
        </authorList>
    </citation>
    <scope>NUCLEOTIDE SEQUENCE</scope>
    <source>
        <strain evidence="3">IEGM 1325</strain>
    </source>
</reference>
<dbReference type="AlphaFoldDB" id="A0AAP5WER3"/>
<organism evidence="3 4">
    <name type="scientific">Micrococcus yunnanensis</name>
    <dbReference type="NCBI Taxonomy" id="566027"/>
    <lineage>
        <taxon>Bacteria</taxon>
        <taxon>Bacillati</taxon>
        <taxon>Actinomycetota</taxon>
        <taxon>Actinomycetes</taxon>
        <taxon>Micrococcales</taxon>
        <taxon>Micrococcaceae</taxon>
        <taxon>Micrococcus</taxon>
    </lineage>
</organism>
<comment type="similarity">
    <text evidence="1">Belongs to the short-chain dehydrogenases/reductases (SDR) family.</text>
</comment>
<dbReference type="NCBIfam" id="NF006393">
    <property type="entry name" value="PRK08642.1"/>
    <property type="match status" value="1"/>
</dbReference>
<gene>
    <name evidence="3" type="ORF">R4064_10260</name>
</gene>
<dbReference type="Pfam" id="PF13561">
    <property type="entry name" value="adh_short_C2"/>
    <property type="match status" value="1"/>
</dbReference>
<proteinExistence type="inferred from homology"/>
<dbReference type="FunFam" id="3.40.50.720:FF:000084">
    <property type="entry name" value="Short-chain dehydrogenase reductase"/>
    <property type="match status" value="1"/>
</dbReference>
<dbReference type="Proteomes" id="UP001185728">
    <property type="component" value="Unassembled WGS sequence"/>
</dbReference>
<sequence>MTTSASSPITESASEAPTIPEQVVVVTGGARGLGRSIVQAFLREGARVAINYRASGEAAEQLAAAHPNRAIAVQADVRDRAQVDALIAKAGEAFGAPVSTVVNNALVDFSFNGDARPKADEIGYDAFAAQFSGAVQGALNVIQAALPAFDRAGSGRVINIGTNLFQHPVVPYHDYTAAKAALLSLTRTFAADLGPRRITVNIVSGGLLRTTDASAATPEAVFNAIAEGTPLRTVTTPDEFADAVLFFASPWARAITGQNLIVDGGLVKN</sequence>
<dbReference type="PANTHER" id="PTHR43639:SF1">
    <property type="entry name" value="SHORT-CHAIN DEHYDROGENASE_REDUCTASE FAMILY PROTEIN"/>
    <property type="match status" value="1"/>
</dbReference>
<accession>A0AAP5WER3</accession>
<evidence type="ECO:0000313" key="3">
    <source>
        <dbReference type="EMBL" id="MDV7178003.1"/>
    </source>
</evidence>
<dbReference type="EC" id="1.1.1.100" evidence="3"/>
<name>A0AAP5WER3_9MICC</name>
<dbReference type="InterPro" id="IPR036291">
    <property type="entry name" value="NAD(P)-bd_dom_sf"/>
</dbReference>
<comment type="caution">
    <text evidence="3">The sequence shown here is derived from an EMBL/GenBank/DDBJ whole genome shotgun (WGS) entry which is preliminary data.</text>
</comment>
<dbReference type="PANTHER" id="PTHR43639">
    <property type="entry name" value="OXIDOREDUCTASE, SHORT-CHAIN DEHYDROGENASE/REDUCTASE FAMILY (AFU_ORTHOLOGUE AFUA_5G02870)"/>
    <property type="match status" value="1"/>
</dbReference>
<dbReference type="Gene3D" id="3.40.50.720">
    <property type="entry name" value="NAD(P)-binding Rossmann-like Domain"/>
    <property type="match status" value="1"/>
</dbReference>